<dbReference type="GO" id="GO:0007155">
    <property type="term" value="P:cell adhesion"/>
    <property type="evidence" value="ECO:0007669"/>
    <property type="project" value="InterPro"/>
</dbReference>
<comment type="caution">
    <text evidence="2">The sequence shown here is derived from an EMBL/GenBank/DDBJ whole genome shotgun (WGS) entry which is preliminary data.</text>
</comment>
<dbReference type="AlphaFoldDB" id="A0A8S1PDQ9"/>
<gene>
    <name evidence="2" type="ORF">PSON_ATCC_30995.1.T0750016</name>
</gene>
<dbReference type="OrthoDB" id="5976022at2759"/>
<protein>
    <recommendedName>
        <fullName evidence="1">H-type lectin domain-containing protein</fullName>
    </recommendedName>
</protein>
<dbReference type="Pfam" id="PF09458">
    <property type="entry name" value="H_lectin"/>
    <property type="match status" value="1"/>
</dbReference>
<dbReference type="Proteomes" id="UP000692954">
    <property type="component" value="Unassembled WGS sequence"/>
</dbReference>
<feature type="domain" description="H-type lectin" evidence="1">
    <location>
        <begin position="49"/>
        <end position="114"/>
    </location>
</feature>
<reference evidence="2" key="1">
    <citation type="submission" date="2021-01" db="EMBL/GenBank/DDBJ databases">
        <authorList>
            <consortium name="Genoscope - CEA"/>
            <person name="William W."/>
        </authorList>
    </citation>
    <scope>NUCLEOTIDE SEQUENCE</scope>
</reference>
<dbReference type="EMBL" id="CAJJDN010000075">
    <property type="protein sequence ID" value="CAD8100941.1"/>
    <property type="molecule type" value="Genomic_DNA"/>
</dbReference>
<evidence type="ECO:0000259" key="1">
    <source>
        <dbReference type="Pfam" id="PF09458"/>
    </source>
</evidence>
<accession>A0A8S1PDQ9</accession>
<evidence type="ECO:0000313" key="3">
    <source>
        <dbReference type="Proteomes" id="UP000692954"/>
    </source>
</evidence>
<organism evidence="2 3">
    <name type="scientific">Paramecium sonneborni</name>
    <dbReference type="NCBI Taxonomy" id="65129"/>
    <lineage>
        <taxon>Eukaryota</taxon>
        <taxon>Sar</taxon>
        <taxon>Alveolata</taxon>
        <taxon>Ciliophora</taxon>
        <taxon>Intramacronucleata</taxon>
        <taxon>Oligohymenophorea</taxon>
        <taxon>Peniculida</taxon>
        <taxon>Parameciidae</taxon>
        <taxon>Paramecium</taxon>
    </lineage>
</organism>
<dbReference type="GO" id="GO:0030246">
    <property type="term" value="F:carbohydrate binding"/>
    <property type="evidence" value="ECO:0007669"/>
    <property type="project" value="InterPro"/>
</dbReference>
<dbReference type="InterPro" id="IPR019019">
    <property type="entry name" value="H-type_lectin_domain"/>
</dbReference>
<keyword evidence="3" id="KW-1185">Reference proteome</keyword>
<sequence length="494" mass="57753">MRILIFNIIFYIIYGYRYIQYETGNKILAPGSTGHILETTQTLPRYLEVDIQFQTPFVIEPQVFLSISLIDSNRTDPSGFIEKVRLVTTTGFKVRINAVSKYGLHGLAIDWYAFDDSRIQVITFESSNLQELSTGSGERKIYFTLNHNLEDATRGVISQMGIIHKFDDQKVELNIEQITQNSVTVSVRTDHQTQIDYIKFNVLLGTDQSLWTSSIRDYLVASNHHFIYNNRLNNYFQAAKEELQIPFPSEWYTDISVPMFIMRGYHNFKGENIRVFYQDQRFQQNHIFATIGTWWNSTLYEFFYQGAIYYPDPNYRNFDLNCAEFFSECNFNGDSFIICDKIQDLSGLFKPIKSISIPIYRKLNLFNEVNYKGNKISFVQNQQCISLNDKLSAKFQPIISFIKIFFFDTDINPTCFTVTFYNQCNYSGISYTVRRGEHLKLSNQIPFQIKSIKLCPFMVVRFKDPKFSSGITQEYTSSQTCLDNYQFPKYRSSN</sequence>
<name>A0A8S1PDQ9_9CILI</name>
<evidence type="ECO:0000313" key="2">
    <source>
        <dbReference type="EMBL" id="CAD8100941.1"/>
    </source>
</evidence>
<proteinExistence type="predicted"/>